<evidence type="ECO:0000256" key="6">
    <source>
        <dbReference type="SAM" id="Phobius"/>
    </source>
</evidence>
<keyword evidence="2" id="KW-1003">Cell membrane</keyword>
<gene>
    <name evidence="8" type="ORF">F3087_08715</name>
</gene>
<dbReference type="Pfam" id="PF01292">
    <property type="entry name" value="Ni_hydr_CYTB"/>
    <property type="match status" value="1"/>
</dbReference>
<dbReference type="GO" id="GO:0036397">
    <property type="term" value="F:formate dehydrogenase (quinone) activity"/>
    <property type="evidence" value="ECO:0007669"/>
    <property type="project" value="TreeGrafter"/>
</dbReference>
<evidence type="ECO:0000256" key="1">
    <source>
        <dbReference type="ARBA" id="ARBA00004651"/>
    </source>
</evidence>
<dbReference type="GO" id="GO:0009055">
    <property type="term" value="F:electron transfer activity"/>
    <property type="evidence" value="ECO:0007669"/>
    <property type="project" value="InterPro"/>
</dbReference>
<comment type="caution">
    <text evidence="8">The sequence shown here is derived from an EMBL/GenBank/DDBJ whole genome shotgun (WGS) entry which is preliminary data.</text>
</comment>
<feature type="transmembrane region" description="Helical" evidence="6">
    <location>
        <begin position="21"/>
        <end position="43"/>
    </location>
</feature>
<reference evidence="8 9" key="1">
    <citation type="submission" date="2019-09" db="EMBL/GenBank/DDBJ databases">
        <authorList>
            <person name="Wang X."/>
        </authorList>
    </citation>
    <scope>NUCLEOTIDE SEQUENCE [LARGE SCALE GENOMIC DNA]</scope>
    <source>
        <strain evidence="8 9">CICC 11023</strain>
    </source>
</reference>
<evidence type="ECO:0000256" key="5">
    <source>
        <dbReference type="ARBA" id="ARBA00023136"/>
    </source>
</evidence>
<evidence type="ECO:0000256" key="3">
    <source>
        <dbReference type="ARBA" id="ARBA00022692"/>
    </source>
</evidence>
<name>A0A5N0EJQ5_9NOCA</name>
<dbReference type="RefSeq" id="WP_150401335.1">
    <property type="nucleotide sequence ID" value="NZ_VXLC01000003.1"/>
</dbReference>
<dbReference type="OrthoDB" id="3681708at2"/>
<dbReference type="GO" id="GO:0005886">
    <property type="term" value="C:plasma membrane"/>
    <property type="evidence" value="ECO:0007669"/>
    <property type="project" value="UniProtKB-SubCell"/>
</dbReference>
<dbReference type="EMBL" id="VXLC01000003">
    <property type="protein sequence ID" value="KAA8889060.1"/>
    <property type="molecule type" value="Genomic_DNA"/>
</dbReference>
<evidence type="ECO:0000256" key="2">
    <source>
        <dbReference type="ARBA" id="ARBA00022475"/>
    </source>
</evidence>
<keyword evidence="4 6" id="KW-1133">Transmembrane helix</keyword>
<feature type="transmembrane region" description="Helical" evidence="6">
    <location>
        <begin position="115"/>
        <end position="134"/>
    </location>
</feature>
<dbReference type="InterPro" id="IPR051817">
    <property type="entry name" value="FDH_cytochrome_b556_subunit"/>
</dbReference>
<dbReference type="GO" id="GO:0009061">
    <property type="term" value="P:anaerobic respiration"/>
    <property type="evidence" value="ECO:0007669"/>
    <property type="project" value="TreeGrafter"/>
</dbReference>
<dbReference type="InterPro" id="IPR011577">
    <property type="entry name" value="Cyt_b561_bac/Ni-Hgenase"/>
</dbReference>
<dbReference type="Gene3D" id="1.20.950.20">
    <property type="entry name" value="Transmembrane di-heme cytochromes, Chain C"/>
    <property type="match status" value="1"/>
</dbReference>
<keyword evidence="5 6" id="KW-0472">Membrane</keyword>
<dbReference type="PANTHER" id="PTHR30074:SF6">
    <property type="entry name" value="FORMATE DEHYDROGENASE GAMMA SUBUNIT"/>
    <property type="match status" value="1"/>
</dbReference>
<protein>
    <submittedName>
        <fullName evidence="8">Formate dehydrogenase</fullName>
    </submittedName>
</protein>
<feature type="transmembrane region" description="Helical" evidence="6">
    <location>
        <begin position="154"/>
        <end position="171"/>
    </location>
</feature>
<evidence type="ECO:0000256" key="4">
    <source>
        <dbReference type="ARBA" id="ARBA00022989"/>
    </source>
</evidence>
<proteinExistence type="predicted"/>
<dbReference type="GO" id="GO:0009326">
    <property type="term" value="C:formate dehydrogenase complex"/>
    <property type="evidence" value="ECO:0007669"/>
    <property type="project" value="TreeGrafter"/>
</dbReference>
<dbReference type="GO" id="GO:0022904">
    <property type="term" value="P:respiratory electron transport chain"/>
    <property type="evidence" value="ECO:0007669"/>
    <property type="project" value="InterPro"/>
</dbReference>
<dbReference type="InterPro" id="IPR016174">
    <property type="entry name" value="Di-haem_cyt_TM"/>
</dbReference>
<dbReference type="GO" id="GO:0015944">
    <property type="term" value="P:formate oxidation"/>
    <property type="evidence" value="ECO:0007669"/>
    <property type="project" value="TreeGrafter"/>
</dbReference>
<keyword evidence="9" id="KW-1185">Reference proteome</keyword>
<evidence type="ECO:0000313" key="8">
    <source>
        <dbReference type="EMBL" id="KAA8889060.1"/>
    </source>
</evidence>
<comment type="subcellular location">
    <subcellularLocation>
        <location evidence="1">Cell membrane</location>
        <topology evidence="1">Multi-pass membrane protein</topology>
    </subcellularLocation>
</comment>
<feature type="domain" description="Cytochrome b561 bacterial/Ni-hydrogenase" evidence="7">
    <location>
        <begin position="11"/>
        <end position="183"/>
    </location>
</feature>
<organism evidence="8 9">
    <name type="scientific">Nocardia colli</name>
    <dbReference type="NCBI Taxonomy" id="2545717"/>
    <lineage>
        <taxon>Bacteria</taxon>
        <taxon>Bacillati</taxon>
        <taxon>Actinomycetota</taxon>
        <taxon>Actinomycetes</taxon>
        <taxon>Mycobacteriales</taxon>
        <taxon>Nocardiaceae</taxon>
        <taxon>Nocardia</taxon>
    </lineage>
</organism>
<feature type="transmembrane region" description="Helical" evidence="6">
    <location>
        <begin position="55"/>
        <end position="76"/>
    </location>
</feature>
<keyword evidence="3 6" id="KW-0812">Transmembrane</keyword>
<dbReference type="Proteomes" id="UP000323876">
    <property type="component" value="Unassembled WGS sequence"/>
</dbReference>
<evidence type="ECO:0000313" key="9">
    <source>
        <dbReference type="Proteomes" id="UP000323876"/>
    </source>
</evidence>
<dbReference type="SUPFAM" id="SSF81342">
    <property type="entry name" value="Transmembrane di-heme cytochromes"/>
    <property type="match status" value="1"/>
</dbReference>
<accession>A0A5N0EJQ5</accession>
<sequence length="204" mass="22982">MTRPAERDLHRFTRAERWVHWLTGVLVLICVLTAAILYLGPLAVLVGNRQIVEIIHVYCGFALPVPILAGLLSRAYRVDLSRLNRFTRSDWLWLRDKGRRLSGDGVGKFNAGQKLNAALSAGSILVLLGTGVIMFFPDWTRLAWRTGATLMHDWFALAFGLLVVGHIMYALRDAEAMRGMLTGKVAKTWAEQEHERWAAERDAD</sequence>
<dbReference type="AlphaFoldDB" id="A0A5N0EJQ5"/>
<dbReference type="PANTHER" id="PTHR30074">
    <property type="entry name" value="FORMATE DEHYDROGENASE, NITRATE-INDUCIBLE, CYTOCHROME B556 FDN SUBUNIT"/>
    <property type="match status" value="1"/>
</dbReference>
<evidence type="ECO:0000259" key="7">
    <source>
        <dbReference type="Pfam" id="PF01292"/>
    </source>
</evidence>